<comment type="caution">
    <text evidence="2">The sequence shown here is derived from an EMBL/GenBank/DDBJ whole genome shotgun (WGS) entry which is preliminary data.</text>
</comment>
<protein>
    <submittedName>
        <fullName evidence="2">Uncharacterized protein</fullName>
    </submittedName>
</protein>
<reference evidence="2" key="1">
    <citation type="journal article" date="2023" name="DNA Res.">
        <title>Chromosome-level genome assembly of Phrynocephalus forsythii using third-generation DNA sequencing and Hi-C analysis.</title>
        <authorList>
            <person name="Qi Y."/>
            <person name="Zhao W."/>
            <person name="Zhao Y."/>
            <person name="Niu C."/>
            <person name="Cao S."/>
            <person name="Zhang Y."/>
        </authorList>
    </citation>
    <scope>NUCLEOTIDE SEQUENCE</scope>
    <source>
        <tissue evidence="2">Muscle</tissue>
    </source>
</reference>
<evidence type="ECO:0000256" key="1">
    <source>
        <dbReference type="SAM" id="MobiDB-lite"/>
    </source>
</evidence>
<feature type="compositionally biased region" description="Polar residues" evidence="1">
    <location>
        <begin position="284"/>
        <end position="297"/>
    </location>
</feature>
<dbReference type="OrthoDB" id="10641854at2759"/>
<dbReference type="Proteomes" id="UP001142489">
    <property type="component" value="Unassembled WGS sequence"/>
</dbReference>
<dbReference type="AlphaFoldDB" id="A0A9Q0XZM6"/>
<evidence type="ECO:0000313" key="2">
    <source>
        <dbReference type="EMBL" id="KAJ7335378.1"/>
    </source>
</evidence>
<gene>
    <name evidence="2" type="ORF">JRQ81_013319</name>
</gene>
<feature type="region of interest" description="Disordered" evidence="1">
    <location>
        <begin position="284"/>
        <end position="306"/>
    </location>
</feature>
<proteinExistence type="predicted"/>
<name>A0A9Q0XZM6_9SAUR</name>
<sequence>MTGIHEGKQLPGALLGGESEVEKELRGGYREVPLLDAPTLPPFSSIQDTLKQNAHQCGAVSDQIHLIIRILCCIFKNIKEMSSYLDMLSQVLSAHLPALIDLPVLHQPPSQSIGDLKWHQIQKPCSSSSERASNLISVDSLNDAAWPKKFLLSFGSPRFPSLVIRRKDSLALWDVFPTRVFRNSNVKPLLVKTSVNEINSPTVTVPNIKLKPLSWEPFSIPTILRVLSLKTVGNDPIVNEGWDSAKEKNLIISYGKLPPEEQQAILERLDRLKQRLLCQKDPFTQRSQEPRCSTSHEAFSPKGVGYSSTLPGTKSVAAYRPATPLQLGEEG</sequence>
<dbReference type="EMBL" id="JAPFRF010000004">
    <property type="protein sequence ID" value="KAJ7335378.1"/>
    <property type="molecule type" value="Genomic_DNA"/>
</dbReference>
<keyword evidence="3" id="KW-1185">Reference proteome</keyword>
<accession>A0A9Q0XZM6</accession>
<evidence type="ECO:0000313" key="3">
    <source>
        <dbReference type="Proteomes" id="UP001142489"/>
    </source>
</evidence>
<organism evidence="2 3">
    <name type="scientific">Phrynocephalus forsythii</name>
    <dbReference type="NCBI Taxonomy" id="171643"/>
    <lineage>
        <taxon>Eukaryota</taxon>
        <taxon>Metazoa</taxon>
        <taxon>Chordata</taxon>
        <taxon>Craniata</taxon>
        <taxon>Vertebrata</taxon>
        <taxon>Euteleostomi</taxon>
        <taxon>Lepidosauria</taxon>
        <taxon>Squamata</taxon>
        <taxon>Bifurcata</taxon>
        <taxon>Unidentata</taxon>
        <taxon>Episquamata</taxon>
        <taxon>Toxicofera</taxon>
        <taxon>Iguania</taxon>
        <taxon>Acrodonta</taxon>
        <taxon>Agamidae</taxon>
        <taxon>Agaminae</taxon>
        <taxon>Phrynocephalus</taxon>
    </lineage>
</organism>